<dbReference type="AlphaFoldDB" id="A0A8X6Y6Z8"/>
<name>A0A8X6Y6Z8_9ARAC</name>
<proteinExistence type="predicted"/>
<sequence length="79" mass="8683">MAICSSGHLRVPKTKDRLGRHFFWPKCSSGCRGVQQQVPVCKMSMVNVKANCLDPALRRVEGISSSVGFNNCSEADDKI</sequence>
<evidence type="ECO:0000313" key="1">
    <source>
        <dbReference type="EMBL" id="GFY66039.1"/>
    </source>
</evidence>
<dbReference type="EMBL" id="BMAV01015810">
    <property type="protein sequence ID" value="GFY66039.1"/>
    <property type="molecule type" value="Genomic_DNA"/>
</dbReference>
<gene>
    <name evidence="1" type="ORF">TNIN_393851</name>
</gene>
<organism evidence="1 2">
    <name type="scientific">Trichonephila inaurata madagascariensis</name>
    <dbReference type="NCBI Taxonomy" id="2747483"/>
    <lineage>
        <taxon>Eukaryota</taxon>
        <taxon>Metazoa</taxon>
        <taxon>Ecdysozoa</taxon>
        <taxon>Arthropoda</taxon>
        <taxon>Chelicerata</taxon>
        <taxon>Arachnida</taxon>
        <taxon>Araneae</taxon>
        <taxon>Araneomorphae</taxon>
        <taxon>Entelegynae</taxon>
        <taxon>Araneoidea</taxon>
        <taxon>Nephilidae</taxon>
        <taxon>Trichonephila</taxon>
        <taxon>Trichonephila inaurata</taxon>
    </lineage>
</organism>
<comment type="caution">
    <text evidence="1">The sequence shown here is derived from an EMBL/GenBank/DDBJ whole genome shotgun (WGS) entry which is preliminary data.</text>
</comment>
<accession>A0A8X6Y6Z8</accession>
<dbReference type="Proteomes" id="UP000886998">
    <property type="component" value="Unassembled WGS sequence"/>
</dbReference>
<evidence type="ECO:0000313" key="2">
    <source>
        <dbReference type="Proteomes" id="UP000886998"/>
    </source>
</evidence>
<reference evidence="1" key="1">
    <citation type="submission" date="2020-08" db="EMBL/GenBank/DDBJ databases">
        <title>Multicomponent nature underlies the extraordinary mechanical properties of spider dragline silk.</title>
        <authorList>
            <person name="Kono N."/>
            <person name="Nakamura H."/>
            <person name="Mori M."/>
            <person name="Yoshida Y."/>
            <person name="Ohtoshi R."/>
            <person name="Malay A.D."/>
            <person name="Moran D.A.P."/>
            <person name="Tomita M."/>
            <person name="Numata K."/>
            <person name="Arakawa K."/>
        </authorList>
    </citation>
    <scope>NUCLEOTIDE SEQUENCE</scope>
</reference>
<protein>
    <submittedName>
        <fullName evidence="1">Uncharacterized protein</fullName>
    </submittedName>
</protein>
<keyword evidence="2" id="KW-1185">Reference proteome</keyword>